<dbReference type="GeneID" id="18812141"/>
<dbReference type="HOGENOM" id="CLU_2962300_0_0_1"/>
<protein>
    <submittedName>
        <fullName evidence="1">Uncharacterized protein</fullName>
    </submittedName>
</protein>
<dbReference type="AlphaFoldDB" id="F8PBF6"/>
<evidence type="ECO:0000313" key="1">
    <source>
        <dbReference type="EMBL" id="EGO19596.1"/>
    </source>
</evidence>
<dbReference type="RefSeq" id="XP_007323729.1">
    <property type="nucleotide sequence ID" value="XM_007323667.1"/>
</dbReference>
<reference evidence="1" key="1">
    <citation type="submission" date="2011-04" db="EMBL/GenBank/DDBJ databases">
        <title>Evolution of plant cell wall degrading machinery underlies the functional diversity of forest fungi.</title>
        <authorList>
            <consortium name="US DOE Joint Genome Institute (JGI-PGF)"/>
            <person name="Eastwood D.C."/>
            <person name="Floudas D."/>
            <person name="Binder M."/>
            <person name="Majcherczyk A."/>
            <person name="Schneider P."/>
            <person name="Aerts A."/>
            <person name="Asiegbu F.O."/>
            <person name="Baker S.E."/>
            <person name="Barry K."/>
            <person name="Bendiksby M."/>
            <person name="Blumentritt M."/>
            <person name="Coutinho P.M."/>
            <person name="Cullen D."/>
            <person name="Cullen D."/>
            <person name="Gathman A."/>
            <person name="Goodell B."/>
            <person name="Henrissat B."/>
            <person name="Ihrmark K."/>
            <person name="Kauserud H."/>
            <person name="Kohler A."/>
            <person name="LaButti K."/>
            <person name="Lapidus A."/>
            <person name="Lavin J.L."/>
            <person name="Lee Y.-H."/>
            <person name="Lindquist E."/>
            <person name="Lilly W."/>
            <person name="Lucas S."/>
            <person name="Morin E."/>
            <person name="Murat C."/>
            <person name="Oguiza J.A."/>
            <person name="Park J."/>
            <person name="Pisabarro A.G."/>
            <person name="Riley R."/>
            <person name="Rosling A."/>
            <person name="Salamov A."/>
            <person name="Schmidt O."/>
            <person name="Schmutz J."/>
            <person name="Skrede I."/>
            <person name="Stenlid J."/>
            <person name="Wiebenga A."/>
            <person name="Xie X."/>
            <person name="Kues U."/>
            <person name="Hibbett D.S."/>
            <person name="Hoffmeister D."/>
            <person name="Hogberg N."/>
            <person name="Martin F."/>
            <person name="Grigoriev I.V."/>
            <person name="Watkinson S.C."/>
        </authorList>
    </citation>
    <scope>NUCLEOTIDE SEQUENCE</scope>
    <source>
        <strain evidence="1">S7.9</strain>
    </source>
</reference>
<sequence>MLMKDRIHRKEKELKTTYAKIKAFQGPPPVHLQSNLKLMDTRHFQLRGQLLVRMADGVS</sequence>
<proteinExistence type="predicted"/>
<dbReference type="EMBL" id="GL945443">
    <property type="protein sequence ID" value="EGO19596.1"/>
    <property type="molecule type" value="Genomic_DNA"/>
</dbReference>
<dbReference type="KEGG" id="sla:SERLADRAFT_402092"/>
<name>F8PBF6_SERL9</name>
<dbReference type="Proteomes" id="UP000008064">
    <property type="component" value="Unassembled WGS sequence"/>
</dbReference>
<accession>F8PBF6</accession>
<gene>
    <name evidence="1" type="ORF">SERLADRAFT_402092</name>
</gene>
<organism>
    <name type="scientific">Serpula lacrymans var. lacrymans (strain S7.9)</name>
    <name type="common">Dry rot fungus</name>
    <dbReference type="NCBI Taxonomy" id="578457"/>
    <lineage>
        <taxon>Eukaryota</taxon>
        <taxon>Fungi</taxon>
        <taxon>Dikarya</taxon>
        <taxon>Basidiomycota</taxon>
        <taxon>Agaricomycotina</taxon>
        <taxon>Agaricomycetes</taxon>
        <taxon>Agaricomycetidae</taxon>
        <taxon>Boletales</taxon>
        <taxon>Coniophorineae</taxon>
        <taxon>Serpulaceae</taxon>
        <taxon>Serpula</taxon>
    </lineage>
</organism>